<name>V9VTH4_9RHOB</name>
<gene>
    <name evidence="2" type="ORF">METH_10210</name>
</gene>
<dbReference type="RefSeq" id="WP_024090291.1">
    <property type="nucleotide sequence ID" value="NC_023135.1"/>
</dbReference>
<dbReference type="EMBL" id="CP006773">
    <property type="protein sequence ID" value="AHD01004.1"/>
    <property type="molecule type" value="Genomic_DNA"/>
</dbReference>
<evidence type="ECO:0000313" key="2">
    <source>
        <dbReference type="EMBL" id="AHD01004.1"/>
    </source>
</evidence>
<dbReference type="HOGENOM" id="CLU_212203_2_0_5"/>
<keyword evidence="1" id="KW-1133">Transmembrane helix</keyword>
<feature type="transmembrane region" description="Helical" evidence="1">
    <location>
        <begin position="21"/>
        <end position="39"/>
    </location>
</feature>
<protein>
    <submittedName>
        <fullName evidence="2">Uncharacterized protein</fullName>
    </submittedName>
</protein>
<keyword evidence="3" id="KW-1185">Reference proteome</keyword>
<keyword evidence="1" id="KW-0472">Membrane</keyword>
<proteinExistence type="predicted"/>
<sequence>MQTLTQSYRGLGLLVRLNRDRALSGFAVLGALTAGAWLATL</sequence>
<evidence type="ECO:0000313" key="3">
    <source>
        <dbReference type="Proteomes" id="UP000018780"/>
    </source>
</evidence>
<reference evidence="2 3" key="1">
    <citation type="submission" date="2013-09" db="EMBL/GenBank/DDBJ databases">
        <authorList>
            <consortium name="DOE Joint Genome Institute"/>
            <person name="Klenk H.-P."/>
            <person name="Huntemann M."/>
            <person name="Han J."/>
            <person name="Chen A."/>
            <person name="Kyrpides N."/>
            <person name="Mavromatis K."/>
            <person name="Markowitz V."/>
            <person name="Palaniappan K."/>
            <person name="Ivanova N."/>
            <person name="Schaumberg A."/>
            <person name="Pati A."/>
            <person name="Liolios K."/>
            <person name="Nordberg H.P."/>
            <person name="Cantor M.N."/>
            <person name="Hua S.X."/>
            <person name="Woyke T."/>
        </authorList>
    </citation>
    <scope>NUCLEOTIDE SEQUENCE [LARGE SCALE GENOMIC DNA]</scope>
    <source>
        <strain evidence="2 3">DSM 14336</strain>
    </source>
</reference>
<dbReference type="AlphaFoldDB" id="V9VTH4"/>
<organism evidence="2 3">
    <name type="scientific">Leisingera methylohalidivorans DSM 14336</name>
    <dbReference type="NCBI Taxonomy" id="999552"/>
    <lineage>
        <taxon>Bacteria</taxon>
        <taxon>Pseudomonadati</taxon>
        <taxon>Pseudomonadota</taxon>
        <taxon>Alphaproteobacteria</taxon>
        <taxon>Rhodobacterales</taxon>
        <taxon>Roseobacteraceae</taxon>
        <taxon>Leisingera</taxon>
    </lineage>
</organism>
<dbReference type="Proteomes" id="UP000018780">
    <property type="component" value="Chromosome"/>
</dbReference>
<accession>V9VTH4</accession>
<dbReference type="STRING" id="999552.METH_10210"/>
<dbReference type="KEGG" id="lmd:METH_10210"/>
<evidence type="ECO:0000256" key="1">
    <source>
        <dbReference type="SAM" id="Phobius"/>
    </source>
</evidence>
<keyword evidence="1" id="KW-0812">Transmembrane</keyword>